<evidence type="ECO:0000313" key="4">
    <source>
        <dbReference type="Proteomes" id="UP000664521"/>
    </source>
</evidence>
<accession>A0A8H3GCN7</accession>
<feature type="region of interest" description="Disordered" evidence="1">
    <location>
        <begin position="46"/>
        <end position="95"/>
    </location>
</feature>
<evidence type="ECO:0000256" key="2">
    <source>
        <dbReference type="SAM" id="SignalP"/>
    </source>
</evidence>
<feature type="chain" id="PRO_5034550003" evidence="2">
    <location>
        <begin position="19"/>
        <end position="95"/>
    </location>
</feature>
<dbReference type="EMBL" id="CAJPDS010000103">
    <property type="protein sequence ID" value="CAF9937671.1"/>
    <property type="molecule type" value="Genomic_DNA"/>
</dbReference>
<reference evidence="3" key="1">
    <citation type="submission" date="2021-03" db="EMBL/GenBank/DDBJ databases">
        <authorList>
            <person name="Tagirdzhanova G."/>
        </authorList>
    </citation>
    <scope>NUCLEOTIDE SEQUENCE</scope>
</reference>
<keyword evidence="4" id="KW-1185">Reference proteome</keyword>
<feature type="signal peptide" evidence="2">
    <location>
        <begin position="1"/>
        <end position="18"/>
    </location>
</feature>
<proteinExistence type="predicted"/>
<evidence type="ECO:0000256" key="1">
    <source>
        <dbReference type="SAM" id="MobiDB-lite"/>
    </source>
</evidence>
<evidence type="ECO:0000313" key="3">
    <source>
        <dbReference type="EMBL" id="CAF9937671.1"/>
    </source>
</evidence>
<dbReference type="AlphaFoldDB" id="A0A8H3GCN7"/>
<protein>
    <submittedName>
        <fullName evidence="3">Uncharacterized protein</fullName>
    </submittedName>
</protein>
<dbReference type="Proteomes" id="UP000664521">
    <property type="component" value="Unassembled WGS sequence"/>
</dbReference>
<sequence>MLGGKLFVLASLLVAGLSSPLIVEPSSLALTERGIKDKAAEVVFTKRDTDEDETPKNYGKRAVDENESPKYYKRTVDEDERPKYYEKRGFGKNTN</sequence>
<organism evidence="3 4">
    <name type="scientific">Heterodermia speciosa</name>
    <dbReference type="NCBI Taxonomy" id="116794"/>
    <lineage>
        <taxon>Eukaryota</taxon>
        <taxon>Fungi</taxon>
        <taxon>Dikarya</taxon>
        <taxon>Ascomycota</taxon>
        <taxon>Pezizomycotina</taxon>
        <taxon>Lecanoromycetes</taxon>
        <taxon>OSLEUM clade</taxon>
        <taxon>Lecanoromycetidae</taxon>
        <taxon>Caliciales</taxon>
        <taxon>Physciaceae</taxon>
        <taxon>Heterodermia</taxon>
    </lineage>
</organism>
<feature type="compositionally biased region" description="Basic and acidic residues" evidence="1">
    <location>
        <begin position="61"/>
        <end position="89"/>
    </location>
</feature>
<name>A0A8H3GCN7_9LECA</name>
<comment type="caution">
    <text evidence="3">The sequence shown here is derived from an EMBL/GenBank/DDBJ whole genome shotgun (WGS) entry which is preliminary data.</text>
</comment>
<gene>
    <name evidence="3" type="ORF">HETSPECPRED_000614</name>
</gene>
<keyword evidence="2" id="KW-0732">Signal</keyword>